<evidence type="ECO:0000256" key="2">
    <source>
        <dbReference type="ARBA" id="ARBA00022490"/>
    </source>
</evidence>
<evidence type="ECO:0000256" key="5">
    <source>
        <dbReference type="HAMAP-Rule" id="MF_03187"/>
    </source>
</evidence>
<comment type="similarity">
    <text evidence="5">Belongs to the class I-like SAM-binding methyltransferase superfamily. EFM5 family.</text>
</comment>
<sequence length="227" mass="26157">MATEIRDKCDDASDEEEYVLPQDTMLILQQFLREKACVSGNAQGDCFEENWQLSQFWYNESTKQTLAAVVKSLQEQSAVPDDSFKVALLSAPSAYKNVSKINANAMLFEFDERFAYHGDHFHQYDYNRAVEPNYLNEFREAFDLIIADPPFLSEECIEKMGIIMKKMAKPNCKLILCSGAVVQDWASQYIGVTMCDFRPEHERNLGNEFRSYANFDLDSIIKRNFTS</sequence>
<proteinExistence type="inferred from homology"/>
<dbReference type="InterPro" id="IPR002052">
    <property type="entry name" value="DNA_methylase_N6_adenine_CS"/>
</dbReference>
<protein>
    <recommendedName>
        <fullName evidence="5">Protein-lysine N-methyltransferase</fullName>
        <ecNumber evidence="5">2.1.1.-</ecNumber>
    </recommendedName>
</protein>
<dbReference type="SUPFAM" id="SSF53335">
    <property type="entry name" value="S-adenosyl-L-methionine-dependent methyltransferases"/>
    <property type="match status" value="1"/>
</dbReference>
<evidence type="ECO:0000256" key="4">
    <source>
        <dbReference type="ARBA" id="ARBA00022679"/>
    </source>
</evidence>
<dbReference type="GO" id="GO:0005737">
    <property type="term" value="C:cytoplasm"/>
    <property type="evidence" value="ECO:0007669"/>
    <property type="project" value="UniProtKB-SubCell"/>
</dbReference>
<dbReference type="GO" id="GO:0003676">
    <property type="term" value="F:nucleic acid binding"/>
    <property type="evidence" value="ECO:0007669"/>
    <property type="project" value="InterPro"/>
</dbReference>
<reference evidence="6" key="2">
    <citation type="submission" date="2022-08" db="UniProtKB">
        <authorList>
            <consortium name="EnsemblMetazoa"/>
        </authorList>
    </citation>
    <scope>IDENTIFICATION</scope>
    <source>
        <strain evidence="6">STECLA/ALBI9_A</strain>
    </source>
</reference>
<dbReference type="VEuPathDB" id="VectorBase:AALB20_026568"/>
<keyword evidence="2 5" id="KW-0963">Cytoplasm</keyword>
<dbReference type="AlphaFoldDB" id="A0A182FMU6"/>
<keyword evidence="3 5" id="KW-0489">Methyltransferase</keyword>
<evidence type="ECO:0000256" key="1">
    <source>
        <dbReference type="ARBA" id="ARBA00004496"/>
    </source>
</evidence>
<accession>A0A182FMU6</accession>
<comment type="subcellular location">
    <subcellularLocation>
        <location evidence="1 5">Cytoplasm</location>
    </subcellularLocation>
</comment>
<comment type="function">
    <text evidence="5">S-adenosyl-L-methionine-dependent protein-lysine N-methyltransferase that methylates elongation factor 1-alpha.</text>
</comment>
<dbReference type="HAMAP" id="MF_03187">
    <property type="entry name" value="Methyltr_EFM5"/>
    <property type="match status" value="1"/>
</dbReference>
<name>A0A182FMU6_ANOAL</name>
<evidence type="ECO:0000256" key="3">
    <source>
        <dbReference type="ARBA" id="ARBA00022603"/>
    </source>
</evidence>
<dbReference type="GO" id="GO:0032259">
    <property type="term" value="P:methylation"/>
    <property type="evidence" value="ECO:0007669"/>
    <property type="project" value="UniProtKB-KW"/>
</dbReference>
<dbReference type="PANTHER" id="PTHR13200">
    <property type="entry name" value="EEF1A LYSINE METHYLTRANSFERASE 1"/>
    <property type="match status" value="1"/>
</dbReference>
<dbReference type="InterPro" id="IPR041370">
    <property type="entry name" value="Mlase_EEF1AKMT1/ZCCHC4"/>
</dbReference>
<evidence type="ECO:0000313" key="6">
    <source>
        <dbReference type="EnsemblMetazoa" id="AALB007858-PA"/>
    </source>
</evidence>
<dbReference type="VEuPathDB" id="VectorBase:AALB007858"/>
<reference evidence="6 7" key="1">
    <citation type="journal article" date="2017" name="G3 (Bethesda)">
        <title>The Physical Genome Mapping of Anopheles albimanus Corrected Scaffold Misassemblies and Identified Interarm Rearrangements in Genus Anopheles.</title>
        <authorList>
            <person name="Artemov G.N."/>
            <person name="Peery A.N."/>
            <person name="Jiang X."/>
            <person name="Tu Z."/>
            <person name="Stegniy V.N."/>
            <person name="Sharakhova M.V."/>
            <person name="Sharakhov I.V."/>
        </authorList>
    </citation>
    <scope>NUCLEOTIDE SEQUENCE [LARGE SCALE GENOMIC DNA]</scope>
    <source>
        <strain evidence="6 7">ALBI9_A</strain>
    </source>
</reference>
<dbReference type="InterPro" id="IPR019369">
    <property type="entry name" value="Efm5/EEF1AKMT1"/>
</dbReference>
<dbReference type="InterPro" id="IPR029063">
    <property type="entry name" value="SAM-dependent_MTases_sf"/>
</dbReference>
<dbReference type="PROSITE" id="PS00092">
    <property type="entry name" value="N6_MTASE"/>
    <property type="match status" value="1"/>
</dbReference>
<keyword evidence="4 5" id="KW-0808">Transferase</keyword>
<dbReference type="EC" id="2.1.1.-" evidence="5"/>
<dbReference type="STRING" id="7167.A0A182FMU6"/>
<dbReference type="EnsemblMetazoa" id="AALB007858-RA">
    <property type="protein sequence ID" value="AALB007858-PA"/>
    <property type="gene ID" value="AALB007858"/>
</dbReference>
<dbReference type="Proteomes" id="UP000069272">
    <property type="component" value="Chromosome 2L"/>
</dbReference>
<dbReference type="Pfam" id="PF10237">
    <property type="entry name" value="N6-adenineMlase"/>
    <property type="match status" value="1"/>
</dbReference>
<keyword evidence="7" id="KW-1185">Reference proteome</keyword>
<dbReference type="PANTHER" id="PTHR13200:SF0">
    <property type="entry name" value="EEF1A LYSINE METHYLTRANSFERASE 1"/>
    <property type="match status" value="1"/>
</dbReference>
<evidence type="ECO:0000313" key="7">
    <source>
        <dbReference type="Proteomes" id="UP000069272"/>
    </source>
</evidence>
<dbReference type="GO" id="GO:0016279">
    <property type="term" value="F:protein-lysine N-methyltransferase activity"/>
    <property type="evidence" value="ECO:0007669"/>
    <property type="project" value="UniProtKB-UniRule"/>
</dbReference>
<organism evidence="6 7">
    <name type="scientific">Anopheles albimanus</name>
    <name type="common">New world malaria mosquito</name>
    <dbReference type="NCBI Taxonomy" id="7167"/>
    <lineage>
        <taxon>Eukaryota</taxon>
        <taxon>Metazoa</taxon>
        <taxon>Ecdysozoa</taxon>
        <taxon>Arthropoda</taxon>
        <taxon>Hexapoda</taxon>
        <taxon>Insecta</taxon>
        <taxon>Pterygota</taxon>
        <taxon>Neoptera</taxon>
        <taxon>Endopterygota</taxon>
        <taxon>Diptera</taxon>
        <taxon>Nematocera</taxon>
        <taxon>Culicoidea</taxon>
        <taxon>Culicidae</taxon>
        <taxon>Anophelinae</taxon>
        <taxon>Anopheles</taxon>
    </lineage>
</organism>